<reference evidence="10 11" key="1">
    <citation type="submission" date="2019-06" db="EMBL/GenBank/DDBJ databases">
        <title>Genomic Encyclopedia of Type Strains, Phase IV (KMG-V): Genome sequencing to study the core and pangenomes of soil and plant-associated prokaryotes.</title>
        <authorList>
            <person name="Whitman W."/>
        </authorList>
    </citation>
    <scope>NUCLEOTIDE SEQUENCE [LARGE SCALE GENOMIC DNA]</scope>
    <source>
        <strain evidence="10 11">BR 11796</strain>
    </source>
</reference>
<feature type="transmembrane region" description="Helical" evidence="8">
    <location>
        <begin position="492"/>
        <end position="517"/>
    </location>
</feature>
<evidence type="ECO:0000259" key="9">
    <source>
        <dbReference type="PROSITE" id="PS50928"/>
    </source>
</evidence>
<dbReference type="InterPro" id="IPR035906">
    <property type="entry name" value="MetI-like_sf"/>
</dbReference>
<keyword evidence="5 8" id="KW-0812">Transmembrane</keyword>
<dbReference type="SUPFAM" id="SSF161098">
    <property type="entry name" value="MetI-like"/>
    <property type="match status" value="2"/>
</dbReference>
<evidence type="ECO:0000256" key="7">
    <source>
        <dbReference type="ARBA" id="ARBA00023136"/>
    </source>
</evidence>
<feature type="transmembrane region" description="Helical" evidence="8">
    <location>
        <begin position="320"/>
        <end position="346"/>
    </location>
</feature>
<keyword evidence="4" id="KW-0997">Cell inner membrane</keyword>
<dbReference type="PANTHER" id="PTHR43357">
    <property type="entry name" value="INNER MEMBRANE ABC TRANSPORTER PERMEASE PROTEIN YDCV"/>
    <property type="match status" value="1"/>
</dbReference>
<comment type="similarity">
    <text evidence="8">Belongs to the binding-protein-dependent transport system permease family.</text>
</comment>
<feature type="transmembrane region" description="Helical" evidence="8">
    <location>
        <begin position="449"/>
        <end position="471"/>
    </location>
</feature>
<feature type="transmembrane region" description="Helical" evidence="8">
    <location>
        <begin position="547"/>
        <end position="572"/>
    </location>
</feature>
<feature type="domain" description="ABC transmembrane type-1" evidence="9">
    <location>
        <begin position="378"/>
        <end position="568"/>
    </location>
</feature>
<evidence type="ECO:0000256" key="1">
    <source>
        <dbReference type="ARBA" id="ARBA00004429"/>
    </source>
</evidence>
<feature type="transmembrane region" description="Helical" evidence="8">
    <location>
        <begin position="161"/>
        <end position="184"/>
    </location>
</feature>
<feature type="transmembrane region" description="Helical" evidence="8">
    <location>
        <begin position="220"/>
        <end position="246"/>
    </location>
</feature>
<dbReference type="PROSITE" id="PS50928">
    <property type="entry name" value="ABC_TM1"/>
    <property type="match status" value="2"/>
</dbReference>
<evidence type="ECO:0000313" key="10">
    <source>
        <dbReference type="EMBL" id="TWA72454.1"/>
    </source>
</evidence>
<evidence type="ECO:0000256" key="6">
    <source>
        <dbReference type="ARBA" id="ARBA00022989"/>
    </source>
</evidence>
<keyword evidence="3" id="KW-1003">Cell membrane</keyword>
<dbReference type="Gene3D" id="1.10.3720.10">
    <property type="entry name" value="MetI-like"/>
    <property type="match status" value="2"/>
</dbReference>
<keyword evidence="6 8" id="KW-1133">Transmembrane helix</keyword>
<evidence type="ECO:0000256" key="2">
    <source>
        <dbReference type="ARBA" id="ARBA00022448"/>
    </source>
</evidence>
<evidence type="ECO:0000256" key="3">
    <source>
        <dbReference type="ARBA" id="ARBA00022475"/>
    </source>
</evidence>
<comment type="subcellular location">
    <subcellularLocation>
        <location evidence="1">Cell inner membrane</location>
        <topology evidence="1">Multi-pass membrane protein</topology>
    </subcellularLocation>
    <subcellularLocation>
        <location evidence="8">Cell membrane</location>
        <topology evidence="8">Multi-pass membrane protein</topology>
    </subcellularLocation>
</comment>
<feature type="transmembrane region" description="Helical" evidence="8">
    <location>
        <begin position="85"/>
        <end position="107"/>
    </location>
</feature>
<feature type="transmembrane region" description="Helical" evidence="8">
    <location>
        <begin position="119"/>
        <end position="141"/>
    </location>
</feature>
<sequence length="597" mass="63801">MGVISTDSPDSAAAATARPVMARVPLARTVVFGAVALLLFLLVVLPFGWVLNNSFHDDLTGAWTLGNYARIFQSVDLLEPLFNSLLLAVATAVIAVGIGVPLAWLVSRTDLPFRRTIRVLTLTAFVTPSFIGATGWILLAAPNSGWLNALWRSLAGAEAGPLLNIYSMTGAIFICGIYTVPYSFTMVSSALDEMAVELEDAAATLGSGTLRTMLSITIPLVTPAVIASFILSFIQGLTLFGVPAFLLTPTGIPVVTTKLAEFYQLFPPEIYMAAAYCMPLLLVTAMLFWMRRRILGRKQFVTISGKSRAGRRIALGAARWPAFGAALLLPLVSVFLPYAALLLVSLTRAWGQGLSWENLSLHWYWWALFGNSETHTAIVNSLLFSTLAATMCVMLGTVVAYIVERRMVFGASLFGAVATVPIIIPGIVMSVGFFAAYTRAPLNLYGTPLLLVAAFAATFLPIAYAHGGSILKGIGPELERAARSLGAGEGRTFLSITIPLMGGGLLSGWFLVFIPIIRELSVAVFLITPKTNVMTTLIYNAKDGGNYEAVCAMSVLLLLITLALVAAAGPLTRLTTVRRTSRKSGRKTAPAEGVLPT</sequence>
<dbReference type="Proteomes" id="UP000316083">
    <property type="component" value="Unassembled WGS sequence"/>
</dbReference>
<dbReference type="GO" id="GO:0055085">
    <property type="term" value="P:transmembrane transport"/>
    <property type="evidence" value="ECO:0007669"/>
    <property type="project" value="InterPro"/>
</dbReference>
<organism evidence="10 11">
    <name type="scientific">Azospirillum brasilense</name>
    <dbReference type="NCBI Taxonomy" id="192"/>
    <lineage>
        <taxon>Bacteria</taxon>
        <taxon>Pseudomonadati</taxon>
        <taxon>Pseudomonadota</taxon>
        <taxon>Alphaproteobacteria</taxon>
        <taxon>Rhodospirillales</taxon>
        <taxon>Azospirillaceae</taxon>
        <taxon>Azospirillum</taxon>
    </lineage>
</organism>
<dbReference type="EMBL" id="VITF01000002">
    <property type="protein sequence ID" value="TWA72454.1"/>
    <property type="molecule type" value="Genomic_DNA"/>
</dbReference>
<dbReference type="Pfam" id="PF00528">
    <property type="entry name" value="BPD_transp_1"/>
    <property type="match status" value="2"/>
</dbReference>
<comment type="caution">
    <text evidence="10">The sequence shown here is derived from an EMBL/GenBank/DDBJ whole genome shotgun (WGS) entry which is preliminary data.</text>
</comment>
<feature type="transmembrane region" description="Helical" evidence="8">
    <location>
        <begin position="30"/>
        <end position="51"/>
    </location>
</feature>
<keyword evidence="7 8" id="KW-0472">Membrane</keyword>
<dbReference type="AlphaFoldDB" id="A0A560BIK3"/>
<evidence type="ECO:0000313" key="11">
    <source>
        <dbReference type="Proteomes" id="UP000316083"/>
    </source>
</evidence>
<feature type="transmembrane region" description="Helical" evidence="8">
    <location>
        <begin position="413"/>
        <end position="437"/>
    </location>
</feature>
<evidence type="ECO:0000256" key="5">
    <source>
        <dbReference type="ARBA" id="ARBA00022692"/>
    </source>
</evidence>
<evidence type="ECO:0000256" key="4">
    <source>
        <dbReference type="ARBA" id="ARBA00022519"/>
    </source>
</evidence>
<dbReference type="CDD" id="cd06261">
    <property type="entry name" value="TM_PBP2"/>
    <property type="match status" value="2"/>
</dbReference>
<dbReference type="InterPro" id="IPR000515">
    <property type="entry name" value="MetI-like"/>
</dbReference>
<evidence type="ECO:0000256" key="8">
    <source>
        <dbReference type="RuleBase" id="RU363032"/>
    </source>
</evidence>
<name>A0A560BIK3_AZOBR</name>
<accession>A0A560BIK3</accession>
<feature type="domain" description="ABC transmembrane type-1" evidence="9">
    <location>
        <begin position="81"/>
        <end position="291"/>
    </location>
</feature>
<protein>
    <submittedName>
        <fullName evidence="10">Iron(III) transport system permease protein</fullName>
    </submittedName>
</protein>
<proteinExistence type="inferred from homology"/>
<dbReference type="GO" id="GO:0005886">
    <property type="term" value="C:plasma membrane"/>
    <property type="evidence" value="ECO:0007669"/>
    <property type="project" value="UniProtKB-SubCell"/>
</dbReference>
<feature type="transmembrane region" description="Helical" evidence="8">
    <location>
        <begin position="270"/>
        <end position="290"/>
    </location>
</feature>
<keyword evidence="2 8" id="KW-0813">Transport</keyword>
<gene>
    <name evidence="10" type="ORF">FBZ82_10251</name>
</gene>
<feature type="transmembrane region" description="Helical" evidence="8">
    <location>
        <begin position="378"/>
        <end position="401"/>
    </location>
</feature>
<dbReference type="PANTHER" id="PTHR43357:SF4">
    <property type="entry name" value="INNER MEMBRANE ABC TRANSPORTER PERMEASE PROTEIN YDCV"/>
    <property type="match status" value="1"/>
</dbReference>